<dbReference type="AlphaFoldDB" id="A0AAN8IFW0"/>
<feature type="domain" description="TAP-C" evidence="1">
    <location>
        <begin position="21"/>
        <end position="54"/>
    </location>
</feature>
<keyword evidence="3" id="KW-1185">Reference proteome</keyword>
<organism evidence="2 3">
    <name type="scientific">Trichostrongylus colubriformis</name>
    <name type="common">Black scour worm</name>
    <dbReference type="NCBI Taxonomy" id="6319"/>
    <lineage>
        <taxon>Eukaryota</taxon>
        <taxon>Metazoa</taxon>
        <taxon>Ecdysozoa</taxon>
        <taxon>Nematoda</taxon>
        <taxon>Chromadorea</taxon>
        <taxon>Rhabditida</taxon>
        <taxon>Rhabditina</taxon>
        <taxon>Rhabditomorpha</taxon>
        <taxon>Strongyloidea</taxon>
        <taxon>Trichostrongylidae</taxon>
        <taxon>Trichostrongylus</taxon>
    </lineage>
</organism>
<evidence type="ECO:0000259" key="1">
    <source>
        <dbReference type="Pfam" id="PF03943"/>
    </source>
</evidence>
<accession>A0AAN8IFW0</accession>
<gene>
    <name evidence="2" type="ORF">GCK32_007455</name>
</gene>
<name>A0AAN8IFW0_TRICO</name>
<proteinExistence type="predicted"/>
<dbReference type="InterPro" id="IPR005637">
    <property type="entry name" value="TAP_C_dom"/>
</dbReference>
<evidence type="ECO:0000313" key="3">
    <source>
        <dbReference type="Proteomes" id="UP001331761"/>
    </source>
</evidence>
<dbReference type="Proteomes" id="UP001331761">
    <property type="component" value="Unassembled WGS sequence"/>
</dbReference>
<dbReference type="GO" id="GO:0051028">
    <property type="term" value="P:mRNA transport"/>
    <property type="evidence" value="ECO:0007669"/>
    <property type="project" value="InterPro"/>
</dbReference>
<dbReference type="SUPFAM" id="SSF46934">
    <property type="entry name" value="UBA-like"/>
    <property type="match status" value="1"/>
</dbReference>
<comment type="caution">
    <text evidence="2">The sequence shown here is derived from an EMBL/GenBank/DDBJ whole genome shotgun (WGS) entry which is preliminary data.</text>
</comment>
<dbReference type="CDD" id="cd14273">
    <property type="entry name" value="UBA_TAP-C_like"/>
    <property type="match status" value="1"/>
</dbReference>
<dbReference type="Gene3D" id="1.10.8.10">
    <property type="entry name" value="DNA helicase RuvA subunit, C-terminal domain"/>
    <property type="match status" value="1"/>
</dbReference>
<dbReference type="GO" id="GO:0005634">
    <property type="term" value="C:nucleus"/>
    <property type="evidence" value="ECO:0007669"/>
    <property type="project" value="InterPro"/>
</dbReference>
<evidence type="ECO:0000313" key="2">
    <source>
        <dbReference type="EMBL" id="KAK5968328.1"/>
    </source>
</evidence>
<dbReference type="EMBL" id="WIXE01021496">
    <property type="protein sequence ID" value="KAK5968328.1"/>
    <property type="molecule type" value="Genomic_DNA"/>
</dbReference>
<reference evidence="2 3" key="1">
    <citation type="submission" date="2019-10" db="EMBL/GenBank/DDBJ databases">
        <title>Assembly and Annotation for the nematode Trichostrongylus colubriformis.</title>
        <authorList>
            <person name="Martin J."/>
        </authorList>
    </citation>
    <scope>NUCLEOTIDE SEQUENCE [LARGE SCALE GENOMIC DNA]</scope>
    <source>
        <strain evidence="2">G859</strain>
        <tissue evidence="2">Whole worm</tissue>
    </source>
</reference>
<sequence length="71" mass="8146">MNDANNISSDRFSLEQLQSIDVFRSRTHLNEAQSIAFLQEWDWDLAVALKNFELEGAREEMESMTPSTSHG</sequence>
<dbReference type="Pfam" id="PF03943">
    <property type="entry name" value="TAP_C"/>
    <property type="match status" value="1"/>
</dbReference>
<protein>
    <recommendedName>
        <fullName evidence="1">TAP-C domain-containing protein</fullName>
    </recommendedName>
</protein>
<dbReference type="InterPro" id="IPR009060">
    <property type="entry name" value="UBA-like_sf"/>
</dbReference>